<comment type="similarity">
    <text evidence="1 5">Belongs to the peptidase A1 family.</text>
</comment>
<dbReference type="InterPro" id="IPR033121">
    <property type="entry name" value="PEPTIDASE_A1"/>
</dbReference>
<dbReference type="CDD" id="cd05471">
    <property type="entry name" value="pepsin_like"/>
    <property type="match status" value="1"/>
</dbReference>
<name>A0A166KSI4_9AGAM</name>
<dbReference type="GO" id="GO:0006508">
    <property type="term" value="P:proteolysis"/>
    <property type="evidence" value="ECO:0007669"/>
    <property type="project" value="UniProtKB-KW"/>
</dbReference>
<dbReference type="EMBL" id="KV417541">
    <property type="protein sequence ID" value="KZP22210.1"/>
    <property type="molecule type" value="Genomic_DNA"/>
</dbReference>
<keyword evidence="5 8" id="KW-0645">Protease</keyword>
<keyword evidence="5" id="KW-0378">Hydrolase</keyword>
<evidence type="ECO:0000256" key="3">
    <source>
        <dbReference type="PIRSR" id="PIRSR601461-1"/>
    </source>
</evidence>
<dbReference type="Gene3D" id="2.40.70.10">
    <property type="entry name" value="Acid Proteases"/>
    <property type="match status" value="2"/>
</dbReference>
<dbReference type="InterPro" id="IPR001461">
    <property type="entry name" value="Aspartic_peptidase_A1"/>
</dbReference>
<dbReference type="InterPro" id="IPR021109">
    <property type="entry name" value="Peptidase_aspartic_dom_sf"/>
</dbReference>
<feature type="disulfide bond" evidence="4">
    <location>
        <begin position="126"/>
        <end position="130"/>
    </location>
</feature>
<dbReference type="PANTHER" id="PTHR47966">
    <property type="entry name" value="BETA-SITE APP-CLEAVING ENZYME, ISOFORM A-RELATED"/>
    <property type="match status" value="1"/>
</dbReference>
<dbReference type="InterPro" id="IPR001969">
    <property type="entry name" value="Aspartic_peptidase_AS"/>
</dbReference>
<evidence type="ECO:0000256" key="6">
    <source>
        <dbReference type="SAM" id="SignalP"/>
    </source>
</evidence>
<dbReference type="InterPro" id="IPR034164">
    <property type="entry name" value="Pepsin-like_dom"/>
</dbReference>
<evidence type="ECO:0000256" key="1">
    <source>
        <dbReference type="ARBA" id="ARBA00007447"/>
    </source>
</evidence>
<dbReference type="Pfam" id="PF00026">
    <property type="entry name" value="Asp"/>
    <property type="match status" value="1"/>
</dbReference>
<dbReference type="Proteomes" id="UP000076532">
    <property type="component" value="Unassembled WGS sequence"/>
</dbReference>
<feature type="chain" id="PRO_5007876487" evidence="6">
    <location>
        <begin position="21"/>
        <end position="408"/>
    </location>
</feature>
<keyword evidence="6" id="KW-0732">Signal</keyword>
<dbReference type="PRINTS" id="PR00792">
    <property type="entry name" value="PEPSIN"/>
</dbReference>
<keyword evidence="4" id="KW-1015">Disulfide bond</keyword>
<dbReference type="PROSITE" id="PS51767">
    <property type="entry name" value="PEPTIDASE_A1"/>
    <property type="match status" value="1"/>
</dbReference>
<reference evidence="8 9" key="1">
    <citation type="journal article" date="2016" name="Mol. Biol. Evol.">
        <title>Comparative Genomics of Early-Diverging Mushroom-Forming Fungi Provides Insights into the Origins of Lignocellulose Decay Capabilities.</title>
        <authorList>
            <person name="Nagy L.G."/>
            <person name="Riley R."/>
            <person name="Tritt A."/>
            <person name="Adam C."/>
            <person name="Daum C."/>
            <person name="Floudas D."/>
            <person name="Sun H."/>
            <person name="Yadav J.S."/>
            <person name="Pangilinan J."/>
            <person name="Larsson K.H."/>
            <person name="Matsuura K."/>
            <person name="Barry K."/>
            <person name="Labutti K."/>
            <person name="Kuo R."/>
            <person name="Ohm R.A."/>
            <person name="Bhattacharya S.S."/>
            <person name="Shirouzu T."/>
            <person name="Yoshinaga Y."/>
            <person name="Martin F.M."/>
            <person name="Grigoriev I.V."/>
            <person name="Hibbett D.S."/>
        </authorList>
    </citation>
    <scope>NUCLEOTIDE SEQUENCE [LARGE SCALE GENOMIC DNA]</scope>
    <source>
        <strain evidence="8 9">CBS 109695</strain>
    </source>
</reference>
<evidence type="ECO:0000313" key="9">
    <source>
        <dbReference type="Proteomes" id="UP000076532"/>
    </source>
</evidence>
<dbReference type="OrthoDB" id="15189at2759"/>
<dbReference type="PROSITE" id="PS00141">
    <property type="entry name" value="ASP_PROTEASE"/>
    <property type="match status" value="1"/>
</dbReference>
<dbReference type="GO" id="GO:0004190">
    <property type="term" value="F:aspartic-type endopeptidase activity"/>
    <property type="evidence" value="ECO:0007669"/>
    <property type="project" value="UniProtKB-KW"/>
</dbReference>
<protein>
    <submittedName>
        <fullName evidence="8">Acid protease</fullName>
    </submittedName>
</protein>
<proteinExistence type="inferred from homology"/>
<keyword evidence="2 5" id="KW-0064">Aspartyl protease</keyword>
<evidence type="ECO:0000313" key="8">
    <source>
        <dbReference type="EMBL" id="KZP22210.1"/>
    </source>
</evidence>
<dbReference type="STRING" id="436010.A0A166KSI4"/>
<sequence>MRFTIATVIAVLPVFGLTLASPAPRAPHTKIPLSKRSNFTRADGSVNAEKLRGHLAASTAKIQRGFTTYEANTGAKHPLAATSAASKRDTGKDSLKDDNSQLWYGSISAIDFDTGSSDLFLPGPDCGSTCSGHTTYDPSKSSSSKDIGKDFSLAYGDGSTVSGEQYSDVVTIAGLTAKTQTVGAAKQYSSGFESSQFPADGLLGMGFKSISVYKADPLFQTLVSDGVTSSSVFAFKLSSSGAELSVGGTDSSLYSGDFTYAKVETEGYWQVALDSISTGGSEALSSQDAIIDTGTTLIVGTSGNVAKFYDSVKGSKKAPSSAGLGEGFYTVPCDSIPSISLTFGGKSFDVDSTSFSLGPVSSGSSDCVGGIAAQDTGSSFWIVGDVFLQNTYTVFDVANSRVGFAKLT</sequence>
<evidence type="ECO:0000256" key="4">
    <source>
        <dbReference type="PIRSR" id="PIRSR601461-2"/>
    </source>
</evidence>
<feature type="active site" evidence="3">
    <location>
        <position position="113"/>
    </location>
</feature>
<dbReference type="AlphaFoldDB" id="A0A166KSI4"/>
<evidence type="ECO:0000256" key="2">
    <source>
        <dbReference type="ARBA" id="ARBA00022750"/>
    </source>
</evidence>
<keyword evidence="9" id="KW-1185">Reference proteome</keyword>
<feature type="domain" description="Peptidase A1" evidence="7">
    <location>
        <begin position="96"/>
        <end position="405"/>
    </location>
</feature>
<dbReference type="PANTHER" id="PTHR47966:SF57">
    <property type="entry name" value="PEPTIDASE A1 DOMAIN-CONTAINING PROTEIN"/>
    <property type="match status" value="1"/>
</dbReference>
<feature type="signal peptide" evidence="6">
    <location>
        <begin position="1"/>
        <end position="20"/>
    </location>
</feature>
<accession>A0A166KSI4</accession>
<organism evidence="8 9">
    <name type="scientific">Athelia psychrophila</name>
    <dbReference type="NCBI Taxonomy" id="1759441"/>
    <lineage>
        <taxon>Eukaryota</taxon>
        <taxon>Fungi</taxon>
        <taxon>Dikarya</taxon>
        <taxon>Basidiomycota</taxon>
        <taxon>Agaricomycotina</taxon>
        <taxon>Agaricomycetes</taxon>
        <taxon>Agaricomycetidae</taxon>
        <taxon>Atheliales</taxon>
        <taxon>Atheliaceae</taxon>
        <taxon>Athelia</taxon>
    </lineage>
</organism>
<evidence type="ECO:0000259" key="7">
    <source>
        <dbReference type="PROSITE" id="PS51767"/>
    </source>
</evidence>
<gene>
    <name evidence="8" type="ORF">FIBSPDRAFT_919390</name>
</gene>
<dbReference type="SUPFAM" id="SSF50630">
    <property type="entry name" value="Acid proteases"/>
    <property type="match status" value="1"/>
</dbReference>
<feature type="active site" evidence="3">
    <location>
        <position position="292"/>
    </location>
</feature>
<evidence type="ECO:0000256" key="5">
    <source>
        <dbReference type="RuleBase" id="RU000454"/>
    </source>
</evidence>